<name>A0A7R9MQT9_9ACAR</name>
<reference evidence="10" key="1">
    <citation type="submission" date="2020-11" db="EMBL/GenBank/DDBJ databases">
        <authorList>
            <person name="Tran Van P."/>
        </authorList>
    </citation>
    <scope>NUCLEOTIDE SEQUENCE</scope>
</reference>
<dbReference type="GO" id="GO:0016020">
    <property type="term" value="C:membrane"/>
    <property type="evidence" value="ECO:0007669"/>
    <property type="project" value="InterPro"/>
</dbReference>
<feature type="non-terminal residue" evidence="10">
    <location>
        <position position="1"/>
    </location>
</feature>
<dbReference type="PANTHER" id="PTHR24223">
    <property type="entry name" value="ATP-BINDING CASSETTE SUB-FAMILY C"/>
    <property type="match status" value="1"/>
</dbReference>
<evidence type="ECO:0000256" key="1">
    <source>
        <dbReference type="ARBA" id="ARBA00004127"/>
    </source>
</evidence>
<dbReference type="OrthoDB" id="6511196at2759"/>
<comment type="subcellular location">
    <subcellularLocation>
        <location evidence="1">Endomembrane system</location>
        <topology evidence="1">Multi-pass membrane protein</topology>
    </subcellularLocation>
</comment>
<protein>
    <recommendedName>
        <fullName evidence="9">ABC transmembrane type-1 domain-containing protein</fullName>
    </recommendedName>
</protein>
<keyword evidence="2" id="KW-0813">Transport</keyword>
<dbReference type="GO" id="GO:0005524">
    <property type="term" value="F:ATP binding"/>
    <property type="evidence" value="ECO:0007669"/>
    <property type="project" value="UniProtKB-KW"/>
</dbReference>
<dbReference type="Gene3D" id="3.40.50.300">
    <property type="entry name" value="P-loop containing nucleotide triphosphate hydrolases"/>
    <property type="match status" value="1"/>
</dbReference>
<dbReference type="InterPro" id="IPR036640">
    <property type="entry name" value="ABC1_TM_sf"/>
</dbReference>
<feature type="domain" description="ABC transmembrane type-1" evidence="9">
    <location>
        <begin position="1"/>
        <end position="116"/>
    </location>
</feature>
<dbReference type="InterPro" id="IPR011527">
    <property type="entry name" value="ABC1_TM_dom"/>
</dbReference>
<keyword evidence="5" id="KW-0547">Nucleotide-binding</keyword>
<accession>A0A7R9MQT9</accession>
<evidence type="ECO:0000256" key="3">
    <source>
        <dbReference type="ARBA" id="ARBA00022692"/>
    </source>
</evidence>
<gene>
    <name evidence="10" type="ORF">ONB1V03_LOCUS20862</name>
</gene>
<evidence type="ECO:0000256" key="2">
    <source>
        <dbReference type="ARBA" id="ARBA00022448"/>
    </source>
</evidence>
<dbReference type="InterPro" id="IPR027417">
    <property type="entry name" value="P-loop_NTPase"/>
</dbReference>
<dbReference type="SUPFAM" id="SSF90123">
    <property type="entry name" value="ABC transporter transmembrane region"/>
    <property type="match status" value="1"/>
</dbReference>
<dbReference type="FunFam" id="3.40.50.300:FF:000630">
    <property type="entry name" value="ATP-binding cassette (ABC) transporter, putative"/>
    <property type="match status" value="1"/>
</dbReference>
<sequence>KRLDSVSRSPIYSHFSETVTGASSIRAYGAIQRFIEESNRKVDENHSCYYSSVVSSRWLTVRLEFLGNCVVFFTSLFAVLYRGTLSPGNAGLSINSALQITATLNQLVKGSTDLESNIVSVERIIEYTKEEQEAEWFRDESKLNESWPSNGAISFNRYSTRYREGLDLILKQIDVNIEPGTRVGIVGRTGAGKSSLTLALFRIIEADSGSISIDGVTIADLGLQELRSRLTIIPQDPVLFTGTLRMNLDPFNRYSDSQLWTALELAHLKKYANSLEAGLDHQISEGGDNLSVGQKQLVCLARALLKKSKILVLDE</sequence>
<evidence type="ECO:0000313" key="10">
    <source>
        <dbReference type="EMBL" id="CAD7664304.1"/>
    </source>
</evidence>
<dbReference type="Pfam" id="PF00005">
    <property type="entry name" value="ABC_tran"/>
    <property type="match status" value="1"/>
</dbReference>
<evidence type="ECO:0000256" key="8">
    <source>
        <dbReference type="ARBA" id="ARBA00023136"/>
    </source>
</evidence>
<dbReference type="Pfam" id="PF00664">
    <property type="entry name" value="ABC_membrane"/>
    <property type="match status" value="1"/>
</dbReference>
<dbReference type="EMBL" id="CAJPVJ010037479">
    <property type="protein sequence ID" value="CAG2181441.1"/>
    <property type="molecule type" value="Genomic_DNA"/>
</dbReference>
<keyword evidence="11" id="KW-1185">Reference proteome</keyword>
<proteinExistence type="predicted"/>
<dbReference type="SUPFAM" id="SSF52540">
    <property type="entry name" value="P-loop containing nucleoside triphosphate hydrolases"/>
    <property type="match status" value="1"/>
</dbReference>
<evidence type="ECO:0000256" key="7">
    <source>
        <dbReference type="ARBA" id="ARBA00022989"/>
    </source>
</evidence>
<dbReference type="GO" id="GO:0016887">
    <property type="term" value="F:ATP hydrolysis activity"/>
    <property type="evidence" value="ECO:0007669"/>
    <property type="project" value="InterPro"/>
</dbReference>
<evidence type="ECO:0000259" key="9">
    <source>
        <dbReference type="PROSITE" id="PS50929"/>
    </source>
</evidence>
<keyword evidence="6" id="KW-0067">ATP-binding</keyword>
<organism evidence="10">
    <name type="scientific">Oppiella nova</name>
    <dbReference type="NCBI Taxonomy" id="334625"/>
    <lineage>
        <taxon>Eukaryota</taxon>
        <taxon>Metazoa</taxon>
        <taxon>Ecdysozoa</taxon>
        <taxon>Arthropoda</taxon>
        <taxon>Chelicerata</taxon>
        <taxon>Arachnida</taxon>
        <taxon>Acari</taxon>
        <taxon>Acariformes</taxon>
        <taxon>Sarcoptiformes</taxon>
        <taxon>Oribatida</taxon>
        <taxon>Brachypylina</taxon>
        <taxon>Oppioidea</taxon>
        <taxon>Oppiidae</taxon>
        <taxon>Oppiella</taxon>
    </lineage>
</organism>
<evidence type="ECO:0000256" key="6">
    <source>
        <dbReference type="ARBA" id="ARBA00022840"/>
    </source>
</evidence>
<dbReference type="CDD" id="cd03244">
    <property type="entry name" value="ABCC_MRP_domain2"/>
    <property type="match status" value="1"/>
</dbReference>
<feature type="non-terminal residue" evidence="10">
    <location>
        <position position="315"/>
    </location>
</feature>
<dbReference type="PROSITE" id="PS50929">
    <property type="entry name" value="ABC_TM1F"/>
    <property type="match status" value="1"/>
</dbReference>
<keyword evidence="8" id="KW-0472">Membrane</keyword>
<dbReference type="Gene3D" id="1.20.1560.10">
    <property type="entry name" value="ABC transporter type 1, transmembrane domain"/>
    <property type="match status" value="1"/>
</dbReference>
<dbReference type="Proteomes" id="UP000728032">
    <property type="component" value="Unassembled WGS sequence"/>
</dbReference>
<keyword evidence="7" id="KW-1133">Transmembrane helix</keyword>
<keyword evidence="4" id="KW-0677">Repeat</keyword>
<evidence type="ECO:0000256" key="5">
    <source>
        <dbReference type="ARBA" id="ARBA00022741"/>
    </source>
</evidence>
<dbReference type="InterPro" id="IPR003439">
    <property type="entry name" value="ABC_transporter-like_ATP-bd"/>
</dbReference>
<evidence type="ECO:0000256" key="4">
    <source>
        <dbReference type="ARBA" id="ARBA00022737"/>
    </source>
</evidence>
<evidence type="ECO:0000313" key="11">
    <source>
        <dbReference type="Proteomes" id="UP000728032"/>
    </source>
</evidence>
<dbReference type="GO" id="GO:0140359">
    <property type="term" value="F:ABC-type transporter activity"/>
    <property type="evidence" value="ECO:0007669"/>
    <property type="project" value="InterPro"/>
</dbReference>
<dbReference type="PANTHER" id="PTHR24223:SF443">
    <property type="entry name" value="MULTIDRUG-RESISTANCE LIKE PROTEIN 1, ISOFORM I"/>
    <property type="match status" value="1"/>
</dbReference>
<dbReference type="InterPro" id="IPR050173">
    <property type="entry name" value="ABC_transporter_C-like"/>
</dbReference>
<dbReference type="GO" id="GO:0012505">
    <property type="term" value="C:endomembrane system"/>
    <property type="evidence" value="ECO:0007669"/>
    <property type="project" value="UniProtKB-SubCell"/>
</dbReference>
<keyword evidence="3" id="KW-0812">Transmembrane</keyword>
<dbReference type="EMBL" id="OC952304">
    <property type="protein sequence ID" value="CAD7664304.1"/>
    <property type="molecule type" value="Genomic_DNA"/>
</dbReference>
<dbReference type="AlphaFoldDB" id="A0A7R9MQT9"/>